<name>A0A0D2Q8Q6_GOSRA</name>
<feature type="domain" description="RIN4 pathogenic type III effector avirulence factor Avr cleavage site" evidence="1">
    <location>
        <begin position="23"/>
        <end position="55"/>
    </location>
</feature>
<dbReference type="InterPro" id="IPR008700">
    <property type="entry name" value="TypeIII_avirulence_cleave"/>
</dbReference>
<evidence type="ECO:0000259" key="1">
    <source>
        <dbReference type="Pfam" id="PF05627"/>
    </source>
</evidence>
<accession>A0A0D2Q8Q6</accession>
<organism evidence="2 3">
    <name type="scientific">Gossypium raimondii</name>
    <name type="common">Peruvian cotton</name>
    <name type="synonym">Gossypium klotzschianum subsp. raimondii</name>
    <dbReference type="NCBI Taxonomy" id="29730"/>
    <lineage>
        <taxon>Eukaryota</taxon>
        <taxon>Viridiplantae</taxon>
        <taxon>Streptophyta</taxon>
        <taxon>Embryophyta</taxon>
        <taxon>Tracheophyta</taxon>
        <taxon>Spermatophyta</taxon>
        <taxon>Magnoliopsida</taxon>
        <taxon>eudicotyledons</taxon>
        <taxon>Gunneridae</taxon>
        <taxon>Pentapetalae</taxon>
        <taxon>rosids</taxon>
        <taxon>malvids</taxon>
        <taxon>Malvales</taxon>
        <taxon>Malvaceae</taxon>
        <taxon>Malvoideae</taxon>
        <taxon>Gossypium</taxon>
    </lineage>
</organism>
<dbReference type="PANTHER" id="PTHR33882">
    <property type="entry name" value="PATHOGENIC TYPE III EFFECTOR AVIRULENCE FACTOR AVR AVRRPT-CLEAVAGE: CLEAVAGE SITE PROTEIN"/>
    <property type="match status" value="1"/>
</dbReference>
<dbReference type="Gramene" id="KJB35708">
    <property type="protein sequence ID" value="KJB35708"/>
    <property type="gene ID" value="B456_006G124700"/>
</dbReference>
<feature type="non-terminal residue" evidence="2">
    <location>
        <position position="1"/>
    </location>
</feature>
<dbReference type="OMA" id="ARMENTG"/>
<protein>
    <recommendedName>
        <fullName evidence="1">RIN4 pathogenic type III effector avirulence factor Avr cleavage site domain-containing protein</fullName>
    </recommendedName>
</protein>
<dbReference type="AlphaFoldDB" id="A0A0D2Q8Q6"/>
<evidence type="ECO:0000313" key="3">
    <source>
        <dbReference type="Proteomes" id="UP000032304"/>
    </source>
</evidence>
<evidence type="ECO:0000313" key="2">
    <source>
        <dbReference type="EMBL" id="KJB35708.1"/>
    </source>
</evidence>
<sequence>CSPPSPILLLVTMAHQTENNVVGWTPVPQFGAWDQKNAGATDYSMIFNQARANRKQHKSDVRRSLGNDRDLVVSSFPKRPPDDHYPVSKKKKILTYINCCIKP</sequence>
<reference evidence="2 3" key="1">
    <citation type="journal article" date="2012" name="Nature">
        <title>Repeated polyploidization of Gossypium genomes and the evolution of spinnable cotton fibres.</title>
        <authorList>
            <person name="Paterson A.H."/>
            <person name="Wendel J.F."/>
            <person name="Gundlach H."/>
            <person name="Guo H."/>
            <person name="Jenkins J."/>
            <person name="Jin D."/>
            <person name="Llewellyn D."/>
            <person name="Showmaker K.C."/>
            <person name="Shu S."/>
            <person name="Udall J."/>
            <person name="Yoo M.J."/>
            <person name="Byers R."/>
            <person name="Chen W."/>
            <person name="Doron-Faigenboim A."/>
            <person name="Duke M.V."/>
            <person name="Gong L."/>
            <person name="Grimwood J."/>
            <person name="Grover C."/>
            <person name="Grupp K."/>
            <person name="Hu G."/>
            <person name="Lee T.H."/>
            <person name="Li J."/>
            <person name="Lin L."/>
            <person name="Liu T."/>
            <person name="Marler B.S."/>
            <person name="Page J.T."/>
            <person name="Roberts A.W."/>
            <person name="Romanel E."/>
            <person name="Sanders W.S."/>
            <person name="Szadkowski E."/>
            <person name="Tan X."/>
            <person name="Tang H."/>
            <person name="Xu C."/>
            <person name="Wang J."/>
            <person name="Wang Z."/>
            <person name="Zhang D."/>
            <person name="Zhang L."/>
            <person name="Ashrafi H."/>
            <person name="Bedon F."/>
            <person name="Bowers J.E."/>
            <person name="Brubaker C.L."/>
            <person name="Chee P.W."/>
            <person name="Das S."/>
            <person name="Gingle A.R."/>
            <person name="Haigler C.H."/>
            <person name="Harker D."/>
            <person name="Hoffmann L.V."/>
            <person name="Hovav R."/>
            <person name="Jones D.C."/>
            <person name="Lemke C."/>
            <person name="Mansoor S."/>
            <person name="ur Rahman M."/>
            <person name="Rainville L.N."/>
            <person name="Rambani A."/>
            <person name="Reddy U.K."/>
            <person name="Rong J.K."/>
            <person name="Saranga Y."/>
            <person name="Scheffler B.E."/>
            <person name="Scheffler J.A."/>
            <person name="Stelly D.M."/>
            <person name="Triplett B.A."/>
            <person name="Van Deynze A."/>
            <person name="Vaslin M.F."/>
            <person name="Waghmare V.N."/>
            <person name="Walford S.A."/>
            <person name="Wright R.J."/>
            <person name="Zaki E.A."/>
            <person name="Zhang T."/>
            <person name="Dennis E.S."/>
            <person name="Mayer K.F."/>
            <person name="Peterson D.G."/>
            <person name="Rokhsar D.S."/>
            <person name="Wang X."/>
            <person name="Schmutz J."/>
        </authorList>
    </citation>
    <scope>NUCLEOTIDE SEQUENCE [LARGE SCALE GENOMIC DNA]</scope>
</reference>
<dbReference type="STRING" id="29730.A0A0D2Q8Q6"/>
<dbReference type="EMBL" id="CM001745">
    <property type="protein sequence ID" value="KJB35708.1"/>
    <property type="molecule type" value="Genomic_DNA"/>
</dbReference>
<dbReference type="Proteomes" id="UP000032304">
    <property type="component" value="Chromosome 6"/>
</dbReference>
<keyword evidence="3" id="KW-1185">Reference proteome</keyword>
<gene>
    <name evidence="2" type="ORF">B456_006G124700</name>
</gene>
<proteinExistence type="predicted"/>
<dbReference type="PANTHER" id="PTHR33882:SF11">
    <property type="entry name" value="RPM1-INTERACTING PROTEIN 4 (RIN4) FAMILY PROTEIN"/>
    <property type="match status" value="1"/>
</dbReference>
<dbReference type="Pfam" id="PF05627">
    <property type="entry name" value="AvrRpt-cleavage"/>
    <property type="match status" value="1"/>
</dbReference>